<evidence type="ECO:0000256" key="2">
    <source>
        <dbReference type="ARBA" id="ARBA00022777"/>
    </source>
</evidence>
<dbReference type="Gene3D" id="3.30.420.40">
    <property type="match status" value="1"/>
</dbReference>
<protein>
    <recommendedName>
        <fullName evidence="5">Sedoheptulokinase</fullName>
    </recommendedName>
</protein>
<dbReference type="EMBL" id="JAODUP010000003">
    <property type="protein sequence ID" value="KAK2170302.1"/>
    <property type="molecule type" value="Genomic_DNA"/>
</dbReference>
<comment type="caution">
    <text evidence="3">The sequence shown here is derived from an EMBL/GenBank/DDBJ whole genome shotgun (WGS) entry which is preliminary data.</text>
</comment>
<dbReference type="FunFam" id="3.30.420.40:FF:000111">
    <property type="entry name" value="Sedoheptulokinase"/>
    <property type="match status" value="1"/>
</dbReference>
<dbReference type="PANTHER" id="PTHR10196:SF67">
    <property type="entry name" value="SEDOHEPTULOKINASE"/>
    <property type="match status" value="1"/>
</dbReference>
<proteinExistence type="predicted"/>
<evidence type="ECO:0000313" key="4">
    <source>
        <dbReference type="Proteomes" id="UP001208570"/>
    </source>
</evidence>
<keyword evidence="1" id="KW-0808">Transferase</keyword>
<reference evidence="3" key="1">
    <citation type="journal article" date="2023" name="Mol. Biol. Evol.">
        <title>Third-Generation Sequencing Reveals the Adaptive Role of the Epigenome in Three Deep-Sea Polychaetes.</title>
        <authorList>
            <person name="Perez M."/>
            <person name="Aroh O."/>
            <person name="Sun Y."/>
            <person name="Lan Y."/>
            <person name="Juniper S.K."/>
            <person name="Young C.R."/>
            <person name="Angers B."/>
            <person name="Qian P.Y."/>
        </authorList>
    </citation>
    <scope>NUCLEOTIDE SEQUENCE</scope>
    <source>
        <strain evidence="3">P08H-3</strain>
    </source>
</reference>
<dbReference type="GO" id="GO:0050277">
    <property type="term" value="F:sedoheptulokinase activity"/>
    <property type="evidence" value="ECO:0007669"/>
    <property type="project" value="TreeGrafter"/>
</dbReference>
<gene>
    <name evidence="3" type="ORF">LSH36_3g08033</name>
</gene>
<evidence type="ECO:0000256" key="1">
    <source>
        <dbReference type="ARBA" id="ARBA00022679"/>
    </source>
</evidence>
<sequence length="428" mass="47049">MRNEYGTVVNAKRHNMASSYCTHIYCMVEYIAIFLASSSQKCVVSVVQLVSVIAWRVFRLSHRGMTSRGVGAIRSISKMFTLNSSVVSVAAIPRSERGRYGCVITKYANQVDDNEIFNPLFYVGPPLWSVVAGHTQNVWYGIPAGIPVSVAMGDLQCSIFSRLKSEVEAETDESKNVITVQRLEWSPDGDGKLFSSRSRDHFVADVVNKPVSSSPVTHQRLTVTVLNISTSAQLAFQMQASFVPPEADVTSTIEYFPYFNGRYLAVAASLAGGNVMAAFVKMLQQWTHELGLGVPSDKIWDRLHTLGMECPETDLVIVPSLYGERHNPNQRACVQNITPLNVSLGCVYAALCRGLISNLHSMMSQDFLLAAGVQRIVGSGTAIVKNQIMKKEIESQYKLPLQLYEGCQADSAVGAALAVLKFHKEPAR</sequence>
<dbReference type="GO" id="GO:0071222">
    <property type="term" value="P:cellular response to lipopolysaccharide"/>
    <property type="evidence" value="ECO:0007669"/>
    <property type="project" value="TreeGrafter"/>
</dbReference>
<dbReference type="GO" id="GO:0005829">
    <property type="term" value="C:cytosol"/>
    <property type="evidence" value="ECO:0007669"/>
    <property type="project" value="TreeGrafter"/>
</dbReference>
<dbReference type="Proteomes" id="UP001208570">
    <property type="component" value="Unassembled WGS sequence"/>
</dbReference>
<dbReference type="GO" id="GO:0006071">
    <property type="term" value="P:glycerol metabolic process"/>
    <property type="evidence" value="ECO:0007669"/>
    <property type="project" value="TreeGrafter"/>
</dbReference>
<dbReference type="PANTHER" id="PTHR10196">
    <property type="entry name" value="SUGAR KINASE"/>
    <property type="match status" value="1"/>
</dbReference>
<name>A0AAD9NHC1_9ANNE</name>
<keyword evidence="2" id="KW-0418">Kinase</keyword>
<evidence type="ECO:0008006" key="5">
    <source>
        <dbReference type="Google" id="ProtNLM"/>
    </source>
</evidence>
<accession>A0AAD9NHC1</accession>
<keyword evidence="4" id="KW-1185">Reference proteome</keyword>
<evidence type="ECO:0000313" key="3">
    <source>
        <dbReference type="EMBL" id="KAK2170302.1"/>
    </source>
</evidence>
<organism evidence="3 4">
    <name type="scientific">Paralvinella palmiformis</name>
    <dbReference type="NCBI Taxonomy" id="53620"/>
    <lineage>
        <taxon>Eukaryota</taxon>
        <taxon>Metazoa</taxon>
        <taxon>Spiralia</taxon>
        <taxon>Lophotrochozoa</taxon>
        <taxon>Annelida</taxon>
        <taxon>Polychaeta</taxon>
        <taxon>Sedentaria</taxon>
        <taxon>Canalipalpata</taxon>
        <taxon>Terebellida</taxon>
        <taxon>Terebelliformia</taxon>
        <taxon>Alvinellidae</taxon>
        <taxon>Paralvinella</taxon>
    </lineage>
</organism>
<dbReference type="AlphaFoldDB" id="A0AAD9NHC1"/>